<proteinExistence type="predicted"/>
<dbReference type="OrthoDB" id="2462069at2759"/>
<comment type="caution">
    <text evidence="1">The sequence shown here is derived from an EMBL/GenBank/DDBJ whole genome shotgun (WGS) entry which is preliminary data.</text>
</comment>
<dbReference type="Proteomes" id="UP000789405">
    <property type="component" value="Unassembled WGS sequence"/>
</dbReference>
<evidence type="ECO:0000313" key="2">
    <source>
        <dbReference type="Proteomes" id="UP000789405"/>
    </source>
</evidence>
<evidence type="ECO:0000313" key="1">
    <source>
        <dbReference type="EMBL" id="CAG8626834.1"/>
    </source>
</evidence>
<gene>
    <name evidence="1" type="ORF">DERYTH_LOCUS8936</name>
</gene>
<organism evidence="1 2">
    <name type="scientific">Dentiscutata erythropus</name>
    <dbReference type="NCBI Taxonomy" id="1348616"/>
    <lineage>
        <taxon>Eukaryota</taxon>
        <taxon>Fungi</taxon>
        <taxon>Fungi incertae sedis</taxon>
        <taxon>Mucoromycota</taxon>
        <taxon>Glomeromycotina</taxon>
        <taxon>Glomeromycetes</taxon>
        <taxon>Diversisporales</taxon>
        <taxon>Gigasporaceae</taxon>
        <taxon>Dentiscutata</taxon>
    </lineage>
</organism>
<reference evidence="1" key="1">
    <citation type="submission" date="2021-06" db="EMBL/GenBank/DDBJ databases">
        <authorList>
            <person name="Kallberg Y."/>
            <person name="Tangrot J."/>
            <person name="Rosling A."/>
        </authorList>
    </citation>
    <scope>NUCLEOTIDE SEQUENCE</scope>
    <source>
        <strain evidence="1">MA453B</strain>
    </source>
</reference>
<dbReference type="EMBL" id="CAJVPY010004740">
    <property type="protein sequence ID" value="CAG8626834.1"/>
    <property type="molecule type" value="Genomic_DNA"/>
</dbReference>
<protein>
    <submittedName>
        <fullName evidence="1">18521_t:CDS:1</fullName>
    </submittedName>
</protein>
<accession>A0A9N9GQ92</accession>
<name>A0A9N9GQ92_9GLOM</name>
<sequence>MSYNVTSFIVITSIAVSRAAISSFVLQRLPFGATATGVCFDEEPEFQLLSNKKPEFQLSDKEPEFQLLSNEEPEF</sequence>
<dbReference type="AlphaFoldDB" id="A0A9N9GQ92"/>
<keyword evidence="2" id="KW-1185">Reference proteome</keyword>